<evidence type="ECO:0000313" key="2">
    <source>
        <dbReference type="EMBL" id="SDB88755.1"/>
    </source>
</evidence>
<keyword evidence="3" id="KW-1185">Reference proteome</keyword>
<dbReference type="EMBL" id="FMYL01000003">
    <property type="protein sequence ID" value="SDB88755.1"/>
    <property type="molecule type" value="Genomic_DNA"/>
</dbReference>
<evidence type="ECO:0000313" key="3">
    <source>
        <dbReference type="Proteomes" id="UP000242501"/>
    </source>
</evidence>
<evidence type="ECO:0000259" key="1">
    <source>
        <dbReference type="Pfam" id="PF22480"/>
    </source>
</evidence>
<dbReference type="Proteomes" id="UP000242501">
    <property type="component" value="Unassembled WGS sequence"/>
</dbReference>
<organism evidence="2 3">
    <name type="scientific">Acinetobacter boissieri</name>
    <dbReference type="NCBI Taxonomy" id="1219383"/>
    <lineage>
        <taxon>Bacteria</taxon>
        <taxon>Pseudomonadati</taxon>
        <taxon>Pseudomonadota</taxon>
        <taxon>Gammaproteobacteria</taxon>
        <taxon>Moraxellales</taxon>
        <taxon>Moraxellaceae</taxon>
        <taxon>Acinetobacter</taxon>
    </lineage>
</organism>
<accession>A0A1G6H4A6</accession>
<protein>
    <recommendedName>
        <fullName evidence="1">DUF6984 domain-containing protein</fullName>
    </recommendedName>
</protein>
<dbReference type="Pfam" id="PF22480">
    <property type="entry name" value="DUF6984"/>
    <property type="match status" value="1"/>
</dbReference>
<dbReference type="STRING" id="1219383.SAMN05421733_103243"/>
<name>A0A1G6H4A6_9GAMM</name>
<dbReference type="AlphaFoldDB" id="A0A1G6H4A6"/>
<proteinExistence type="predicted"/>
<gene>
    <name evidence="2" type="ORF">SAMN05421733_103243</name>
</gene>
<sequence>MELLISDELLVNSMRKLTQSEIYIIDKLVNDSNLVIKLYTSLNNYFCEDSLDGGMGSIKILTNDYNTIVEPILKTVDVQLIYQDLDKSTVSITLLLDQDNNLKELDCFKMDFSPLCEPLNKNNPLSLVKLS</sequence>
<feature type="domain" description="DUF6984" evidence="1">
    <location>
        <begin position="14"/>
        <end position="117"/>
    </location>
</feature>
<reference evidence="3" key="1">
    <citation type="submission" date="2016-09" db="EMBL/GenBank/DDBJ databases">
        <authorList>
            <person name="Varghese N."/>
            <person name="Submissions S."/>
        </authorList>
    </citation>
    <scope>NUCLEOTIDE SEQUENCE [LARGE SCALE GENOMIC DNA]</scope>
    <source>
        <strain evidence="3">ANC 4422</strain>
    </source>
</reference>
<dbReference type="InterPro" id="IPR054253">
    <property type="entry name" value="DUF6984"/>
</dbReference>